<organism evidence="7 8">
    <name type="scientific">Prymnesium parvum</name>
    <name type="common">Toxic golden alga</name>
    <dbReference type="NCBI Taxonomy" id="97485"/>
    <lineage>
        <taxon>Eukaryota</taxon>
        <taxon>Haptista</taxon>
        <taxon>Haptophyta</taxon>
        <taxon>Prymnesiophyceae</taxon>
        <taxon>Prymnesiales</taxon>
        <taxon>Prymnesiaceae</taxon>
        <taxon>Prymnesium</taxon>
    </lineage>
</organism>
<protein>
    <recommendedName>
        <fullName evidence="5">Cilia- and flagella-associated protein 418</fullName>
    </recommendedName>
</protein>
<dbReference type="EMBL" id="JBGBPQ010000009">
    <property type="protein sequence ID" value="KAL1519720.1"/>
    <property type="molecule type" value="Genomic_DNA"/>
</dbReference>
<feature type="region of interest" description="Disordered" evidence="6">
    <location>
        <begin position="1"/>
        <end position="21"/>
    </location>
</feature>
<evidence type="ECO:0000256" key="6">
    <source>
        <dbReference type="SAM" id="MobiDB-lite"/>
    </source>
</evidence>
<dbReference type="InterPro" id="IPR029239">
    <property type="entry name" value="CFAP418"/>
</dbReference>
<evidence type="ECO:0000313" key="7">
    <source>
        <dbReference type="EMBL" id="KAL1519720.1"/>
    </source>
</evidence>
<comment type="function">
    <text evidence="4">May be involved in photoreceptor outer segment disk morphogenesis.</text>
</comment>
<reference evidence="7 8" key="1">
    <citation type="journal article" date="2024" name="Science">
        <title>Giant polyketide synthase enzymes in the biosynthesis of giant marine polyether toxins.</title>
        <authorList>
            <person name="Fallon T.R."/>
            <person name="Shende V.V."/>
            <person name="Wierzbicki I.H."/>
            <person name="Pendleton A.L."/>
            <person name="Watervoot N.F."/>
            <person name="Auber R.P."/>
            <person name="Gonzalez D.J."/>
            <person name="Wisecaver J.H."/>
            <person name="Moore B.S."/>
        </authorList>
    </citation>
    <scope>NUCLEOTIDE SEQUENCE [LARGE SCALE GENOMIC DNA]</scope>
    <source>
        <strain evidence="7 8">12B1</strain>
    </source>
</reference>
<dbReference type="PANTHER" id="PTHR33958:SF1">
    <property type="entry name" value="CILIA- AND FLAGELLA-ASSOCIATED PROTEIN 418"/>
    <property type="match status" value="1"/>
</dbReference>
<dbReference type="AlphaFoldDB" id="A0AB34JCJ7"/>
<keyword evidence="8" id="KW-1185">Reference proteome</keyword>
<accession>A0AB34JCJ7</accession>
<dbReference type="PANTHER" id="PTHR33958">
    <property type="entry name" value="PROTEIN C8ORF37"/>
    <property type="match status" value="1"/>
</dbReference>
<proteinExistence type="predicted"/>
<dbReference type="Proteomes" id="UP001515480">
    <property type="component" value="Unassembled WGS sequence"/>
</dbReference>
<comment type="subcellular location">
    <subcellularLocation>
        <location evidence="2">Cytoplasm</location>
    </subcellularLocation>
    <subcellularLocation>
        <location evidence="1">Photoreceptor inner segment</location>
    </subcellularLocation>
</comment>
<sequence>MHIGTSVLLNGSSKPGGGMDADDGVDALLSELDGLLTDEASLKARGALKVGREHTAAPDQPCLPQQPPMHADVLTERNGTTASHADDIDSLIADICSPGSLSHESGEFAGGACVGAVVSRGSSIVAPKFPRSVSSPPEQDTCETNLRCARCDFKVLKFAGRSWVPSADYMFFRNFMPDREKLGQKLTASDGEDAFACQCSWATVSATRRRPEYEFWFTIQPR</sequence>
<name>A0AB34JCJ7_PRYPA</name>
<gene>
    <name evidence="7" type="ORF">AB1Y20_023230</name>
</gene>
<evidence type="ECO:0000256" key="2">
    <source>
        <dbReference type="ARBA" id="ARBA00004496"/>
    </source>
</evidence>
<dbReference type="Pfam" id="PF14996">
    <property type="entry name" value="RMP"/>
    <property type="match status" value="1"/>
</dbReference>
<keyword evidence="3" id="KW-0963">Cytoplasm</keyword>
<evidence type="ECO:0000313" key="8">
    <source>
        <dbReference type="Proteomes" id="UP001515480"/>
    </source>
</evidence>
<comment type="caution">
    <text evidence="7">The sequence shown here is derived from an EMBL/GenBank/DDBJ whole genome shotgun (WGS) entry which is preliminary data.</text>
</comment>
<evidence type="ECO:0000256" key="3">
    <source>
        <dbReference type="ARBA" id="ARBA00022490"/>
    </source>
</evidence>
<evidence type="ECO:0000256" key="4">
    <source>
        <dbReference type="ARBA" id="ARBA00024819"/>
    </source>
</evidence>
<dbReference type="GO" id="GO:0005829">
    <property type="term" value="C:cytosol"/>
    <property type="evidence" value="ECO:0007669"/>
    <property type="project" value="TreeGrafter"/>
</dbReference>
<evidence type="ECO:0000256" key="5">
    <source>
        <dbReference type="ARBA" id="ARBA00026215"/>
    </source>
</evidence>
<evidence type="ECO:0000256" key="1">
    <source>
        <dbReference type="ARBA" id="ARBA00004437"/>
    </source>
</evidence>